<evidence type="ECO:0000313" key="3">
    <source>
        <dbReference type="Proteomes" id="UP001604277"/>
    </source>
</evidence>
<feature type="compositionally biased region" description="Pro residues" evidence="1">
    <location>
        <begin position="40"/>
        <end position="60"/>
    </location>
</feature>
<evidence type="ECO:0000256" key="1">
    <source>
        <dbReference type="SAM" id="MobiDB-lite"/>
    </source>
</evidence>
<proteinExistence type="predicted"/>
<feature type="region of interest" description="Disordered" evidence="1">
    <location>
        <begin position="34"/>
        <end position="132"/>
    </location>
</feature>
<accession>A0ABD1UX19</accession>
<keyword evidence="3" id="KW-1185">Reference proteome</keyword>
<feature type="compositionally biased region" description="Low complexity" evidence="1">
    <location>
        <begin position="61"/>
        <end position="74"/>
    </location>
</feature>
<gene>
    <name evidence="2" type="ORF">Fot_21549</name>
</gene>
<dbReference type="AlphaFoldDB" id="A0ABD1UX19"/>
<organism evidence="2 3">
    <name type="scientific">Forsythia ovata</name>
    <dbReference type="NCBI Taxonomy" id="205694"/>
    <lineage>
        <taxon>Eukaryota</taxon>
        <taxon>Viridiplantae</taxon>
        <taxon>Streptophyta</taxon>
        <taxon>Embryophyta</taxon>
        <taxon>Tracheophyta</taxon>
        <taxon>Spermatophyta</taxon>
        <taxon>Magnoliopsida</taxon>
        <taxon>eudicotyledons</taxon>
        <taxon>Gunneridae</taxon>
        <taxon>Pentapetalae</taxon>
        <taxon>asterids</taxon>
        <taxon>lamiids</taxon>
        <taxon>Lamiales</taxon>
        <taxon>Oleaceae</taxon>
        <taxon>Forsythieae</taxon>
        <taxon>Forsythia</taxon>
    </lineage>
</organism>
<protein>
    <submittedName>
        <fullName evidence="2">Uncharacterized protein</fullName>
    </submittedName>
</protein>
<comment type="caution">
    <text evidence="2">The sequence shown here is derived from an EMBL/GenBank/DDBJ whole genome shotgun (WGS) entry which is preliminary data.</text>
</comment>
<evidence type="ECO:0000313" key="2">
    <source>
        <dbReference type="EMBL" id="KAL2528948.1"/>
    </source>
</evidence>
<dbReference type="EMBL" id="JBFOLJ010000006">
    <property type="protein sequence ID" value="KAL2528948.1"/>
    <property type="molecule type" value="Genomic_DNA"/>
</dbReference>
<name>A0ABD1UX19_9LAMI</name>
<feature type="compositionally biased region" description="Low complexity" evidence="1">
    <location>
        <begin position="98"/>
        <end position="110"/>
    </location>
</feature>
<dbReference type="Proteomes" id="UP001604277">
    <property type="component" value="Unassembled WGS sequence"/>
</dbReference>
<feature type="compositionally biased region" description="Polar residues" evidence="1">
    <location>
        <begin position="88"/>
        <end position="97"/>
    </location>
</feature>
<reference evidence="3" key="1">
    <citation type="submission" date="2024-07" db="EMBL/GenBank/DDBJ databases">
        <title>Two chromosome-level genome assemblies of Korean endemic species Abeliophyllum distichum and Forsythia ovata (Oleaceae).</title>
        <authorList>
            <person name="Jang H."/>
        </authorList>
    </citation>
    <scope>NUCLEOTIDE SEQUENCE [LARGE SCALE GENOMIC DNA]</scope>
</reference>
<sequence>MPLLCLREAQTFNSAWVERPEYLSSMWVRSMEGKRLDAISPPPPPSNTPAPSTSTPPPTNSSPFLTVPTPSSPSGSPPSPLSLATGGNYPSSLIKNASPSSPSRNTSPSTQGTERSPPSPPSPSSGGGVSTGLVVGIAIGGVLYDL</sequence>